<dbReference type="InterPro" id="IPR012944">
    <property type="entry name" value="SusD_RagB_dom"/>
</dbReference>
<comment type="subcellular location">
    <subcellularLocation>
        <location evidence="1">Cell outer membrane</location>
    </subcellularLocation>
</comment>
<evidence type="ECO:0000313" key="7">
    <source>
        <dbReference type="EMBL" id="GAA4181867.1"/>
    </source>
</evidence>
<evidence type="ECO:0000256" key="5">
    <source>
        <dbReference type="ARBA" id="ARBA00023237"/>
    </source>
</evidence>
<proteinExistence type="inferred from homology"/>
<organism evidence="7 8">
    <name type="scientific">Sphingobacterium ginsenosidimutans</name>
    <dbReference type="NCBI Taxonomy" id="687845"/>
    <lineage>
        <taxon>Bacteria</taxon>
        <taxon>Pseudomonadati</taxon>
        <taxon>Bacteroidota</taxon>
        <taxon>Sphingobacteriia</taxon>
        <taxon>Sphingobacteriales</taxon>
        <taxon>Sphingobacteriaceae</taxon>
        <taxon>Sphingobacterium</taxon>
    </lineage>
</organism>
<evidence type="ECO:0000256" key="3">
    <source>
        <dbReference type="ARBA" id="ARBA00022729"/>
    </source>
</evidence>
<keyword evidence="3" id="KW-0732">Signal</keyword>
<dbReference type="Gene3D" id="1.25.40.390">
    <property type="match status" value="1"/>
</dbReference>
<dbReference type="SUPFAM" id="SSF48452">
    <property type="entry name" value="TPR-like"/>
    <property type="match status" value="1"/>
</dbReference>
<sequence length="509" mass="56369">MKKYINIALFSSLILLGSCSKDFLDRPKENTKPAQTIDYKDLSLMYQPVSGVYRTAAKAAPGFVHWVDLGIRGVRGDDLNKGSSPSDQSALTDIKNFKNSGVSVQSFWGLNNCWTDYYGIIFYCNEALIELDKFAANIPAGDGANLTLNQRYKAEVRFMRAFAHLIVSRVFGAVPILTDNPVINEIGKSSVDDIRKFIIAEMDQTYNDLEDKAPREAQHVGSITKHTALLLKAKAASDLGKNDNASPYWDMVLDATNQVIASNKFTLFADYYELFKRPGKMSTETLYEIQYSDFGTPSGTAVSPDAFFAFQGPSGPQQGSPISGWGFLTPSQKIVDFLTARGDQIRLKTTILYAGATTATFESTPSGDKIYGNNNGDRYFNGKAYMPHNQMTAGRTSYGSDNNVRVLRYADVLLLNAEAKIRKGQNGDGPLNLVRQRVGLTPILGATLQNVLDERRAEFACEWWGERYNDLIRTGTAATVLKEYGFVAGQTEYLPIPQLQKDLNPNLNK</sequence>
<name>A0ABP8ACW2_9SPHI</name>
<reference evidence="8" key="1">
    <citation type="journal article" date="2019" name="Int. J. Syst. Evol. Microbiol.">
        <title>The Global Catalogue of Microorganisms (GCM) 10K type strain sequencing project: providing services to taxonomists for standard genome sequencing and annotation.</title>
        <authorList>
            <consortium name="The Broad Institute Genomics Platform"/>
            <consortium name="The Broad Institute Genome Sequencing Center for Infectious Disease"/>
            <person name="Wu L."/>
            <person name="Ma J."/>
        </authorList>
    </citation>
    <scope>NUCLEOTIDE SEQUENCE [LARGE SCALE GENOMIC DNA]</scope>
    <source>
        <strain evidence="8">JCM 16722</strain>
    </source>
</reference>
<keyword evidence="5" id="KW-0998">Cell outer membrane</keyword>
<comment type="similarity">
    <text evidence="2">Belongs to the SusD family.</text>
</comment>
<keyword evidence="4" id="KW-0472">Membrane</keyword>
<keyword evidence="8" id="KW-1185">Reference proteome</keyword>
<dbReference type="EMBL" id="BAAAZK010000007">
    <property type="protein sequence ID" value="GAA4181867.1"/>
    <property type="molecule type" value="Genomic_DNA"/>
</dbReference>
<dbReference type="InterPro" id="IPR011990">
    <property type="entry name" value="TPR-like_helical_dom_sf"/>
</dbReference>
<evidence type="ECO:0000256" key="2">
    <source>
        <dbReference type="ARBA" id="ARBA00006275"/>
    </source>
</evidence>
<dbReference type="RefSeq" id="WP_346087617.1">
    <property type="nucleotide sequence ID" value="NZ_BAAAZK010000007.1"/>
</dbReference>
<evidence type="ECO:0000256" key="4">
    <source>
        <dbReference type="ARBA" id="ARBA00023136"/>
    </source>
</evidence>
<feature type="domain" description="RagB/SusD" evidence="6">
    <location>
        <begin position="285"/>
        <end position="482"/>
    </location>
</feature>
<comment type="caution">
    <text evidence="7">The sequence shown here is derived from an EMBL/GenBank/DDBJ whole genome shotgun (WGS) entry which is preliminary data.</text>
</comment>
<dbReference type="Proteomes" id="UP001500167">
    <property type="component" value="Unassembled WGS sequence"/>
</dbReference>
<evidence type="ECO:0000313" key="8">
    <source>
        <dbReference type="Proteomes" id="UP001500167"/>
    </source>
</evidence>
<evidence type="ECO:0000259" key="6">
    <source>
        <dbReference type="Pfam" id="PF07980"/>
    </source>
</evidence>
<gene>
    <name evidence="7" type="ORF">GCM10022218_38230</name>
</gene>
<dbReference type="PROSITE" id="PS51257">
    <property type="entry name" value="PROKAR_LIPOPROTEIN"/>
    <property type="match status" value="1"/>
</dbReference>
<accession>A0ABP8ACW2</accession>
<dbReference type="Pfam" id="PF07980">
    <property type="entry name" value="SusD_RagB"/>
    <property type="match status" value="1"/>
</dbReference>
<protein>
    <submittedName>
        <fullName evidence="7">RagB/SusD family nutrient uptake outer membrane protein</fullName>
    </submittedName>
</protein>
<evidence type="ECO:0000256" key="1">
    <source>
        <dbReference type="ARBA" id="ARBA00004442"/>
    </source>
</evidence>